<protein>
    <submittedName>
        <fullName evidence="1">Uncharacterized protein</fullName>
    </submittedName>
</protein>
<evidence type="ECO:0000313" key="2">
    <source>
        <dbReference type="Proteomes" id="UP000478208"/>
    </source>
</evidence>
<sequence length="125" mass="14686">MRKVFIFILLLSISLRSLYMVGNVLYYQLNIDYIIETYCVNTDKPELKCNGKCHLAKQLTAVNNTDDSGKAITSYYDSFFPVFTQKLPVLEIKSFSYYIEKQKINSNNNGYTYHFNYYHFKPPMA</sequence>
<dbReference type="Proteomes" id="UP000478208">
    <property type="component" value="Unassembled WGS sequence"/>
</dbReference>
<accession>A0A6L6U5T8</accession>
<gene>
    <name evidence="1" type="ORF">GN138_03890</name>
</gene>
<proteinExistence type="predicted"/>
<name>A0A6L6U5T8_9FLAO</name>
<dbReference type="AlphaFoldDB" id="A0A6L6U5T8"/>
<evidence type="ECO:0000313" key="1">
    <source>
        <dbReference type="EMBL" id="MUU77575.1"/>
    </source>
</evidence>
<keyword evidence="2" id="KW-1185">Reference proteome</keyword>
<dbReference type="EMBL" id="WOWS01000001">
    <property type="protein sequence ID" value="MUU77575.1"/>
    <property type="molecule type" value="Genomic_DNA"/>
</dbReference>
<comment type="caution">
    <text evidence="1">The sequence shown here is derived from an EMBL/GenBank/DDBJ whole genome shotgun (WGS) entry which is preliminary data.</text>
</comment>
<organism evidence="1 2">
    <name type="scientific">Winogradskyella endarachnes</name>
    <dbReference type="NCBI Taxonomy" id="2681965"/>
    <lineage>
        <taxon>Bacteria</taxon>
        <taxon>Pseudomonadati</taxon>
        <taxon>Bacteroidota</taxon>
        <taxon>Flavobacteriia</taxon>
        <taxon>Flavobacteriales</taxon>
        <taxon>Flavobacteriaceae</taxon>
        <taxon>Winogradskyella</taxon>
    </lineage>
</organism>
<reference evidence="1 2" key="1">
    <citation type="submission" date="2019-12" db="EMBL/GenBank/DDBJ databases">
        <authorList>
            <person name="Li J."/>
        </authorList>
    </citation>
    <scope>NUCLEOTIDE SEQUENCE [LARGE SCALE GENOMIC DNA]</scope>
    <source>
        <strain evidence="1 2">HL2-2</strain>
    </source>
</reference>
<dbReference type="RefSeq" id="WP_157362301.1">
    <property type="nucleotide sequence ID" value="NZ_WOWS01000001.1"/>
</dbReference>